<dbReference type="InterPro" id="IPR015168">
    <property type="entry name" value="SsuA/THI5"/>
</dbReference>
<dbReference type="PANTHER" id="PTHR30024">
    <property type="entry name" value="ALIPHATIC SULFONATES-BINDING PROTEIN-RELATED"/>
    <property type="match status" value="1"/>
</dbReference>
<evidence type="ECO:0000256" key="2">
    <source>
        <dbReference type="ARBA" id="ARBA00010742"/>
    </source>
</evidence>
<dbReference type="SUPFAM" id="SSF53850">
    <property type="entry name" value="Periplasmic binding protein-like II"/>
    <property type="match status" value="1"/>
</dbReference>
<dbReference type="Proteomes" id="UP001524383">
    <property type="component" value="Unassembled WGS sequence"/>
</dbReference>
<name>A0ABD4TK68_9EURY</name>
<evidence type="ECO:0000256" key="3">
    <source>
        <dbReference type="ARBA" id="ARBA00022729"/>
    </source>
</evidence>
<evidence type="ECO:0000259" key="4">
    <source>
        <dbReference type="SMART" id="SM00062"/>
    </source>
</evidence>
<dbReference type="Gene3D" id="3.40.190.10">
    <property type="entry name" value="Periplasmic binding protein-like II"/>
    <property type="match status" value="2"/>
</dbReference>
<keyword evidence="6" id="KW-1185">Reference proteome</keyword>
<dbReference type="GO" id="GO:0042597">
    <property type="term" value="C:periplasmic space"/>
    <property type="evidence" value="ECO:0007669"/>
    <property type="project" value="UniProtKB-SubCell"/>
</dbReference>
<sequence length="326" mass="36532">MVRKKMLIAIIVLAIIAIMVYSLPPPSPIPIDIAIGTSPYEVSGLIYLAEEKGFFRDSGLNVTINRYDTGLYAIADLNQGRLDVATAADYAFAGRVLAGDPIVVAGSIGTDDFHYLVIRKESGIADGRDLRGRTIGVSKRTSGEFFLGRYLELHGLRHTDVVLIDLAPVQMKEALASGAVDAVVTWPPTLYDIEDTFGEDLLIWPVQGGQKMYWLLIVPEEGDQTAIERLLRALQQAEEFAQRNPEESQRIVDQRLATPAGEQVRAWERTRLFLSLEQSLLIALEDEARWMIRENLTDNMAMPDYLSRLRYEWLDSIKPGSVRIIR</sequence>
<comment type="similarity">
    <text evidence="2">Belongs to the bacterial solute-binding protein SsuA/TauA family.</text>
</comment>
<dbReference type="Pfam" id="PF09084">
    <property type="entry name" value="NMT1"/>
    <property type="match status" value="1"/>
</dbReference>
<evidence type="ECO:0000313" key="6">
    <source>
        <dbReference type="Proteomes" id="UP001524383"/>
    </source>
</evidence>
<dbReference type="InterPro" id="IPR001638">
    <property type="entry name" value="Solute-binding_3/MltF_N"/>
</dbReference>
<feature type="domain" description="Solute-binding protein family 3/N-terminal" evidence="4">
    <location>
        <begin position="32"/>
        <end position="259"/>
    </location>
</feature>
<evidence type="ECO:0000256" key="1">
    <source>
        <dbReference type="ARBA" id="ARBA00004418"/>
    </source>
</evidence>
<dbReference type="AlphaFoldDB" id="A0ABD4TK68"/>
<evidence type="ECO:0000313" key="5">
    <source>
        <dbReference type="EMBL" id="MCQ1538841.1"/>
    </source>
</evidence>
<gene>
    <name evidence="5" type="ORF">FTO68_07560</name>
</gene>
<comment type="subcellular location">
    <subcellularLocation>
        <location evidence="1">Periplasm</location>
    </subcellularLocation>
</comment>
<organism evidence="5 6">
    <name type="scientific">Methanocalculus taiwanensis</name>
    <dbReference type="NCBI Taxonomy" id="106207"/>
    <lineage>
        <taxon>Archaea</taxon>
        <taxon>Methanobacteriati</taxon>
        <taxon>Methanobacteriota</taxon>
        <taxon>Stenosarchaea group</taxon>
        <taxon>Methanomicrobia</taxon>
        <taxon>Methanomicrobiales</taxon>
        <taxon>Methanocalculaceae</taxon>
        <taxon>Methanocalculus</taxon>
    </lineage>
</organism>
<proteinExistence type="inferred from homology"/>
<comment type="caution">
    <text evidence="5">The sequence shown here is derived from an EMBL/GenBank/DDBJ whole genome shotgun (WGS) entry which is preliminary data.</text>
</comment>
<accession>A0ABD4TK68</accession>
<dbReference type="CDD" id="cd01008">
    <property type="entry name" value="PBP2_NrtA_SsuA_CpmA_like"/>
    <property type="match status" value="1"/>
</dbReference>
<protein>
    <submittedName>
        <fullName evidence="5">Transporter substrate-binding domain-containing protein</fullName>
    </submittedName>
</protein>
<dbReference type="SMART" id="SM00062">
    <property type="entry name" value="PBPb"/>
    <property type="match status" value="1"/>
</dbReference>
<dbReference type="PANTHER" id="PTHR30024:SF47">
    <property type="entry name" value="TAURINE-BINDING PERIPLASMIC PROTEIN"/>
    <property type="match status" value="1"/>
</dbReference>
<dbReference type="RefSeq" id="WP_255332794.1">
    <property type="nucleotide sequence ID" value="NZ_VOTZ01000015.1"/>
</dbReference>
<dbReference type="EMBL" id="VOTZ01000015">
    <property type="protein sequence ID" value="MCQ1538841.1"/>
    <property type="molecule type" value="Genomic_DNA"/>
</dbReference>
<keyword evidence="3" id="KW-0732">Signal</keyword>
<reference evidence="5 6" key="1">
    <citation type="submission" date="2019-08" db="EMBL/GenBank/DDBJ databases">
        <authorList>
            <person name="Chen S.-C."/>
            <person name="Lai M.-C."/>
            <person name="You Y.-T."/>
        </authorList>
    </citation>
    <scope>NUCLEOTIDE SEQUENCE [LARGE SCALE GENOMIC DNA]</scope>
    <source>
        <strain evidence="5 6">P2F9704a</strain>
    </source>
</reference>